<accession>A0ABU1GMG0</accession>
<feature type="chain" id="PRO_5045528191" evidence="1">
    <location>
        <begin position="28"/>
        <end position="469"/>
    </location>
</feature>
<evidence type="ECO:0000313" key="2">
    <source>
        <dbReference type="EMBL" id="MDR5892742.1"/>
    </source>
</evidence>
<keyword evidence="1" id="KW-0732">Signal</keyword>
<proteinExistence type="predicted"/>
<name>A0ABU1GMG0_9GAMM</name>
<protein>
    <submittedName>
        <fullName evidence="2">Uncharacterized protein</fullName>
    </submittedName>
</protein>
<reference evidence="2 3" key="1">
    <citation type="submission" date="2023-04" db="EMBL/GenBank/DDBJ databases">
        <title>A long-awaited taxogenomic arrangement of the family Halomonadaceae.</title>
        <authorList>
            <person name="De La Haba R."/>
            <person name="Chuvochina M."/>
            <person name="Wittouck S."/>
            <person name="Arahal D.R."/>
            <person name="Sanchez-Porro C."/>
            <person name="Hugenholtz P."/>
            <person name="Ventosa A."/>
        </authorList>
    </citation>
    <scope>NUCLEOTIDE SEQUENCE [LARGE SCALE GENOMIC DNA]</scope>
    <source>
        <strain evidence="2 3">DSM 17332</strain>
    </source>
</reference>
<dbReference type="RefSeq" id="WP_309636464.1">
    <property type="nucleotide sequence ID" value="NZ_JARWAL010000006.1"/>
</dbReference>
<evidence type="ECO:0000313" key="3">
    <source>
        <dbReference type="Proteomes" id="UP001252270"/>
    </source>
</evidence>
<feature type="signal peptide" evidence="1">
    <location>
        <begin position="1"/>
        <end position="27"/>
    </location>
</feature>
<dbReference type="Proteomes" id="UP001252270">
    <property type="component" value="Unassembled WGS sequence"/>
</dbReference>
<sequence length="469" mass="51213">MNQPSIRGGAVGLLGLLALGAATPALAQSPCAEAVQERLPALGCNRAFTLQVQEMAFHDELNGQPAPAGRRWVTLEVSFDSWMPSDLVFGLGYPEPLLVASLERQLYLLVDDRQVVRPTLPADSSLRDEFVLPRSGARRQGEVTFAVPDDALSQLSLHYYHDQYAPIVVPLLGERADPGEGREATGRQAGHDLFALGVHGAARHERWQGEAAPEGMQWLVVDLRGQGEWRTPVDARALDPSAEPDAEASLRRVMEYIEAPGLLQAVVDGRHGYVRDLALSTLETDPALLPDAWAGGEAVFPIPEAAEHVELVAYMPQFGGTDISSEIRPALRFTLEEGEREPEAEPRAVIEDGPIRFRVHDLARVDALAGHVAEEGEALVWIEAAMANQSEVGGMMEVGHRLRPRAPEGELLGVYQAGPMPQPEPFWLPAGDEPRHFQLLYRYPADVETLEFEYGGVAVVETLALPLSR</sequence>
<gene>
    <name evidence="2" type="ORF">QC820_07915</name>
</gene>
<evidence type="ECO:0000256" key="1">
    <source>
        <dbReference type="SAM" id="SignalP"/>
    </source>
</evidence>
<dbReference type="EMBL" id="JARWAL010000006">
    <property type="protein sequence ID" value="MDR5892742.1"/>
    <property type="molecule type" value="Genomic_DNA"/>
</dbReference>
<comment type="caution">
    <text evidence="2">The sequence shown here is derived from an EMBL/GenBank/DDBJ whole genome shotgun (WGS) entry which is preliminary data.</text>
</comment>
<keyword evidence="3" id="KW-1185">Reference proteome</keyword>
<organism evidence="2 3">
    <name type="scientific">Halomonas mongoliensis</name>
    <dbReference type="NCBI Taxonomy" id="321265"/>
    <lineage>
        <taxon>Bacteria</taxon>
        <taxon>Pseudomonadati</taxon>
        <taxon>Pseudomonadota</taxon>
        <taxon>Gammaproteobacteria</taxon>
        <taxon>Oceanospirillales</taxon>
        <taxon>Halomonadaceae</taxon>
        <taxon>Halomonas</taxon>
    </lineage>
</organism>